<protein>
    <submittedName>
        <fullName evidence="2">Uncharacterized protein</fullName>
    </submittedName>
</protein>
<organism evidence="2 3">
    <name type="scientific">Cucumis melo var. makuwa</name>
    <name type="common">Oriental melon</name>
    <dbReference type="NCBI Taxonomy" id="1194695"/>
    <lineage>
        <taxon>Eukaryota</taxon>
        <taxon>Viridiplantae</taxon>
        <taxon>Streptophyta</taxon>
        <taxon>Embryophyta</taxon>
        <taxon>Tracheophyta</taxon>
        <taxon>Spermatophyta</taxon>
        <taxon>Magnoliopsida</taxon>
        <taxon>eudicotyledons</taxon>
        <taxon>Gunneridae</taxon>
        <taxon>Pentapetalae</taxon>
        <taxon>rosids</taxon>
        <taxon>fabids</taxon>
        <taxon>Cucurbitales</taxon>
        <taxon>Cucurbitaceae</taxon>
        <taxon>Benincaseae</taxon>
        <taxon>Cucumis</taxon>
    </lineage>
</organism>
<reference evidence="2 3" key="1">
    <citation type="submission" date="2019-08" db="EMBL/GenBank/DDBJ databases">
        <title>Draft genome sequences of two oriental melons (Cucumis melo L. var makuwa).</title>
        <authorList>
            <person name="Kwon S.-Y."/>
        </authorList>
    </citation>
    <scope>NUCLEOTIDE SEQUENCE [LARGE SCALE GENOMIC DNA]</scope>
    <source>
        <strain evidence="3">cv. SW 3</strain>
        <tissue evidence="2">Leaf</tissue>
    </source>
</reference>
<feature type="region of interest" description="Disordered" evidence="1">
    <location>
        <begin position="54"/>
        <end position="89"/>
    </location>
</feature>
<dbReference type="Proteomes" id="UP000321393">
    <property type="component" value="Unassembled WGS sequence"/>
</dbReference>
<gene>
    <name evidence="2" type="ORF">E6C27_scaffold404G001110</name>
</gene>
<name>A0A5A7U4S4_CUCMM</name>
<evidence type="ECO:0000313" key="2">
    <source>
        <dbReference type="EMBL" id="KAA0050842.1"/>
    </source>
</evidence>
<sequence>MEAPKVVMSSPYTIKALCLKVVYELLTFLQALVLSDVCSQATLNQTITLHQNKEERRLKTQNKVKEEEKNSGEEKASSPPPLLKRKKVHLGASSLQKMEKGWKLGATINPKPLAILLSNTPITSSKIQILQSSSSLYKNPTPLSIIPISSTFHFLIIQLS</sequence>
<accession>A0A5A7U4S4</accession>
<feature type="compositionally biased region" description="Basic and acidic residues" evidence="1">
    <location>
        <begin position="54"/>
        <end position="76"/>
    </location>
</feature>
<dbReference type="AlphaFoldDB" id="A0A5A7U4S4"/>
<evidence type="ECO:0000256" key="1">
    <source>
        <dbReference type="SAM" id="MobiDB-lite"/>
    </source>
</evidence>
<proteinExistence type="predicted"/>
<evidence type="ECO:0000313" key="3">
    <source>
        <dbReference type="Proteomes" id="UP000321393"/>
    </source>
</evidence>
<dbReference type="EMBL" id="SSTE01011678">
    <property type="protein sequence ID" value="KAA0050842.1"/>
    <property type="molecule type" value="Genomic_DNA"/>
</dbReference>
<comment type="caution">
    <text evidence="2">The sequence shown here is derived from an EMBL/GenBank/DDBJ whole genome shotgun (WGS) entry which is preliminary data.</text>
</comment>